<evidence type="ECO:0000256" key="1">
    <source>
        <dbReference type="ARBA" id="ARBA00009080"/>
    </source>
</evidence>
<name>A0A4R2PTG3_9PSEU</name>
<dbReference type="GO" id="GO:0016491">
    <property type="term" value="F:oxidoreductase activity"/>
    <property type="evidence" value="ECO:0007669"/>
    <property type="project" value="UniProtKB-KW"/>
</dbReference>
<dbReference type="InterPro" id="IPR002204">
    <property type="entry name" value="3-OH-isobutyrate_DH-rel_CS"/>
</dbReference>
<evidence type="ECO:0000256" key="3">
    <source>
        <dbReference type="ARBA" id="ARBA00023027"/>
    </source>
</evidence>
<dbReference type="InterPro" id="IPR013328">
    <property type="entry name" value="6PGD_dom2"/>
</dbReference>
<dbReference type="Pfam" id="PF14833">
    <property type="entry name" value="NAD_binding_11"/>
    <property type="match status" value="1"/>
</dbReference>
<dbReference type="Gene3D" id="1.10.1040.10">
    <property type="entry name" value="N-(1-d-carboxylethyl)-l-norvaline Dehydrogenase, domain 2"/>
    <property type="match status" value="1"/>
</dbReference>
<accession>A0A4R2PTG3</accession>
<dbReference type="GO" id="GO:0051287">
    <property type="term" value="F:NAD binding"/>
    <property type="evidence" value="ECO:0007669"/>
    <property type="project" value="InterPro"/>
</dbReference>
<evidence type="ECO:0000259" key="6">
    <source>
        <dbReference type="Pfam" id="PF14833"/>
    </source>
</evidence>
<dbReference type="PANTHER" id="PTHR43060:SF15">
    <property type="entry name" value="3-HYDROXYISOBUTYRATE DEHYDROGENASE-LIKE 1, MITOCHONDRIAL-RELATED"/>
    <property type="match status" value="1"/>
</dbReference>
<dbReference type="Gene3D" id="3.40.50.720">
    <property type="entry name" value="NAD(P)-binding Rossmann-like Domain"/>
    <property type="match status" value="1"/>
</dbReference>
<dbReference type="InterPro" id="IPR015815">
    <property type="entry name" value="HIBADH-related"/>
</dbReference>
<reference evidence="7 8" key="1">
    <citation type="submission" date="2019-03" db="EMBL/GenBank/DDBJ databases">
        <title>Genomic Encyclopedia of Type Strains, Phase IV (KMG-IV): sequencing the most valuable type-strain genomes for metagenomic binning, comparative biology and taxonomic classification.</title>
        <authorList>
            <person name="Goeker M."/>
        </authorList>
    </citation>
    <scope>NUCLEOTIDE SEQUENCE [LARGE SCALE GENOMIC DNA]</scope>
    <source>
        <strain evidence="7 8">DSM 45765</strain>
    </source>
</reference>
<dbReference type="SUPFAM" id="SSF51735">
    <property type="entry name" value="NAD(P)-binding Rossmann-fold domains"/>
    <property type="match status" value="1"/>
</dbReference>
<dbReference type="InterPro" id="IPR036291">
    <property type="entry name" value="NAD(P)-bd_dom_sf"/>
</dbReference>
<evidence type="ECO:0000313" key="8">
    <source>
        <dbReference type="Proteomes" id="UP000294911"/>
    </source>
</evidence>
<dbReference type="PROSITE" id="PS00895">
    <property type="entry name" value="3_HYDROXYISOBUT_DH"/>
    <property type="match status" value="1"/>
</dbReference>
<dbReference type="InterPro" id="IPR006115">
    <property type="entry name" value="6PGDH_NADP-bd"/>
</dbReference>
<evidence type="ECO:0000259" key="5">
    <source>
        <dbReference type="Pfam" id="PF03446"/>
    </source>
</evidence>
<evidence type="ECO:0000313" key="7">
    <source>
        <dbReference type="EMBL" id="TCP39179.1"/>
    </source>
</evidence>
<dbReference type="GO" id="GO:0016054">
    <property type="term" value="P:organic acid catabolic process"/>
    <property type="evidence" value="ECO:0007669"/>
    <property type="project" value="UniProtKB-ARBA"/>
</dbReference>
<dbReference type="RefSeq" id="WP_132881391.1">
    <property type="nucleotide sequence ID" value="NZ_SLXQ01000032.1"/>
</dbReference>
<dbReference type="EMBL" id="SLXQ01000032">
    <property type="protein sequence ID" value="TCP39179.1"/>
    <property type="molecule type" value="Genomic_DNA"/>
</dbReference>
<gene>
    <name evidence="7" type="ORF">EV191_13219</name>
</gene>
<dbReference type="GO" id="GO:0050661">
    <property type="term" value="F:NADP binding"/>
    <property type="evidence" value="ECO:0007669"/>
    <property type="project" value="InterPro"/>
</dbReference>
<dbReference type="AlphaFoldDB" id="A0A4R2PTG3"/>
<feature type="active site" evidence="4">
    <location>
        <position position="170"/>
    </location>
</feature>
<dbReference type="SUPFAM" id="SSF48179">
    <property type="entry name" value="6-phosphogluconate dehydrogenase C-terminal domain-like"/>
    <property type="match status" value="1"/>
</dbReference>
<organism evidence="7 8">
    <name type="scientific">Tamaricihabitans halophyticus</name>
    <dbReference type="NCBI Taxonomy" id="1262583"/>
    <lineage>
        <taxon>Bacteria</taxon>
        <taxon>Bacillati</taxon>
        <taxon>Actinomycetota</taxon>
        <taxon>Actinomycetes</taxon>
        <taxon>Pseudonocardiales</taxon>
        <taxon>Pseudonocardiaceae</taxon>
        <taxon>Tamaricihabitans</taxon>
    </lineage>
</organism>
<proteinExistence type="inferred from homology"/>
<dbReference type="OrthoDB" id="3185659at2"/>
<feature type="domain" description="3-hydroxyisobutyrate dehydrogenase-like NAD-binding" evidence="6">
    <location>
        <begin position="164"/>
        <end position="269"/>
    </location>
</feature>
<feature type="domain" description="6-phosphogluconate dehydrogenase NADP-binding" evidence="5">
    <location>
        <begin position="2"/>
        <end position="159"/>
    </location>
</feature>
<keyword evidence="3" id="KW-0520">NAD</keyword>
<sequence>MKVGFIGLGKMGAGMVRNVAAKFSVTAYDAQSAAVRAAVSAGAMAGESAADTASDADVLVTMLPGPREIEAVMLGDGVASALKPGAIWVDMSSSSLETLRRIVSAHPDGGWTVLDAPVTGGVPGAEAGTLQVFAGGSAEDFERAAEVLASMANPERILHVGEQGAGYAVKLCLNLGFFLHAMAGAEVLALGVKAGVDLRLLHDALVGSGASSAFLENDAAQNVFAGDYKEYFRLALAMKDVRLAVDLGREVGVPLELSAIVEQLMCRAYLTYGDGGQLLAVKQLEETAGIELRRD</sequence>
<dbReference type="Pfam" id="PF03446">
    <property type="entry name" value="NAD_binding_2"/>
    <property type="match status" value="1"/>
</dbReference>
<evidence type="ECO:0000256" key="4">
    <source>
        <dbReference type="PIRSR" id="PIRSR000103-1"/>
    </source>
</evidence>
<comment type="similarity">
    <text evidence="1">Belongs to the HIBADH-related family.</text>
</comment>
<keyword evidence="8" id="KW-1185">Reference proteome</keyword>
<protein>
    <submittedName>
        <fullName evidence="7">3-hydroxyisobutyrate dehydrogenase</fullName>
    </submittedName>
</protein>
<dbReference type="InterPro" id="IPR008927">
    <property type="entry name" value="6-PGluconate_DH-like_C_sf"/>
</dbReference>
<keyword evidence="2" id="KW-0560">Oxidoreductase</keyword>
<comment type="caution">
    <text evidence="7">The sequence shown here is derived from an EMBL/GenBank/DDBJ whole genome shotgun (WGS) entry which is preliminary data.</text>
</comment>
<dbReference type="Proteomes" id="UP000294911">
    <property type="component" value="Unassembled WGS sequence"/>
</dbReference>
<dbReference type="InterPro" id="IPR029154">
    <property type="entry name" value="HIBADH-like_NADP-bd"/>
</dbReference>
<evidence type="ECO:0000256" key="2">
    <source>
        <dbReference type="ARBA" id="ARBA00023002"/>
    </source>
</evidence>
<dbReference type="PIRSF" id="PIRSF000103">
    <property type="entry name" value="HIBADH"/>
    <property type="match status" value="1"/>
</dbReference>
<dbReference type="PANTHER" id="PTHR43060">
    <property type="entry name" value="3-HYDROXYISOBUTYRATE DEHYDROGENASE-LIKE 1, MITOCHONDRIAL-RELATED"/>
    <property type="match status" value="1"/>
</dbReference>